<evidence type="ECO:0000256" key="1">
    <source>
        <dbReference type="ARBA" id="ARBA00006153"/>
    </source>
</evidence>
<organism evidence="4 5">
    <name type="scientific">Pleomorphomonas diazotrophica</name>
    <dbReference type="NCBI Taxonomy" id="1166257"/>
    <lineage>
        <taxon>Bacteria</taxon>
        <taxon>Pseudomonadati</taxon>
        <taxon>Pseudomonadota</taxon>
        <taxon>Alphaproteobacteria</taxon>
        <taxon>Hyphomicrobiales</taxon>
        <taxon>Pleomorphomonadaceae</taxon>
        <taxon>Pleomorphomonas</taxon>
    </lineage>
</organism>
<evidence type="ECO:0000313" key="4">
    <source>
        <dbReference type="EMBL" id="PKR89441.1"/>
    </source>
</evidence>
<keyword evidence="3" id="KW-0479">Metal-binding</keyword>
<sequence length="418" mass="43480">MTDLSPALPVNGDRLVARLKALGQIGALPEGGVCRLALTPEDGAGRDLVVGWMREQGLDVAIDPIGNIFGTRRGTQDGPSVMMGSHIDTVATGGLYDGNLGVLAGLEVLQALDDAGIATVHPVTVAAFTNEEGARFQPDMLGSLVHVGDLPLQEALDTISIDGTRLGDDLADIGYAGTAALGGIKAAAYLEYHIEQGPVLEAEGIDIGVVEGVQGISWTEITLSGRSSHAGATPMRLRRDAGLAAARIAHGVADIAKSIGGDMVGTVGSLRLRPNLVNVVAEMAQMTVDLRHPQEKVLAEAEARLAALVARVAEEEHVSFTRRQLARFQPVAFDRDLVGRVEHTARSLGLSTRRMFSGAGHDAQMLARTCPAAMVFVPSIAGLSHNTAEYTAPGDIANGLAVLGTLALELAGRANSPA</sequence>
<dbReference type="Gene3D" id="3.40.630.10">
    <property type="entry name" value="Zn peptidases"/>
    <property type="match status" value="1"/>
</dbReference>
<dbReference type="Gene3D" id="3.30.70.360">
    <property type="match status" value="1"/>
</dbReference>
<dbReference type="NCBIfam" id="TIGR01879">
    <property type="entry name" value="hydantase"/>
    <property type="match status" value="1"/>
</dbReference>
<feature type="binding site" evidence="3">
    <location>
        <position position="132"/>
    </location>
    <ligand>
        <name>Zn(2+)</name>
        <dbReference type="ChEBI" id="CHEBI:29105"/>
        <label>2</label>
    </ligand>
</feature>
<comment type="caution">
    <text evidence="4">The sequence shown here is derived from an EMBL/GenBank/DDBJ whole genome shotgun (WGS) entry which is preliminary data.</text>
</comment>
<dbReference type="SUPFAM" id="SSF55031">
    <property type="entry name" value="Bacterial exopeptidase dimerisation domain"/>
    <property type="match status" value="1"/>
</dbReference>
<keyword evidence="5" id="KW-1185">Reference proteome</keyword>
<evidence type="ECO:0000256" key="3">
    <source>
        <dbReference type="PIRSR" id="PIRSR001235-1"/>
    </source>
</evidence>
<dbReference type="Pfam" id="PF01546">
    <property type="entry name" value="Peptidase_M20"/>
    <property type="match status" value="1"/>
</dbReference>
<dbReference type="PANTHER" id="PTHR32494:SF5">
    <property type="entry name" value="ALLANTOATE AMIDOHYDROLASE"/>
    <property type="match status" value="1"/>
</dbReference>
<dbReference type="CDD" id="cd03884">
    <property type="entry name" value="M20_bAS"/>
    <property type="match status" value="1"/>
</dbReference>
<accession>A0A1I4TBG5</accession>
<dbReference type="SUPFAM" id="SSF53187">
    <property type="entry name" value="Zn-dependent exopeptidases"/>
    <property type="match status" value="1"/>
</dbReference>
<evidence type="ECO:0000256" key="2">
    <source>
        <dbReference type="ARBA" id="ARBA00022801"/>
    </source>
</evidence>
<gene>
    <name evidence="4" type="ORF">CXZ10_08655</name>
</gene>
<evidence type="ECO:0000313" key="5">
    <source>
        <dbReference type="Proteomes" id="UP000233491"/>
    </source>
</evidence>
<feature type="binding site" evidence="3">
    <location>
        <position position="86"/>
    </location>
    <ligand>
        <name>Zn(2+)</name>
        <dbReference type="ChEBI" id="CHEBI:29105"/>
        <label>1</label>
    </ligand>
</feature>
<keyword evidence="3" id="KW-0862">Zinc</keyword>
<dbReference type="NCBIfam" id="NF006771">
    <property type="entry name" value="PRK09290.1-5"/>
    <property type="match status" value="1"/>
</dbReference>
<dbReference type="NCBIfam" id="NF006769">
    <property type="entry name" value="PRK09290.1-3"/>
    <property type="match status" value="1"/>
</dbReference>
<name>A0A1I4TBG5_9HYPH</name>
<dbReference type="InterPro" id="IPR010158">
    <property type="entry name" value="Amidase_Cbmase"/>
</dbReference>
<dbReference type="PIRSF" id="PIRSF001235">
    <property type="entry name" value="Amidase_carbamoylase"/>
    <property type="match status" value="1"/>
</dbReference>
<dbReference type="AlphaFoldDB" id="A0A1I4TBG5"/>
<feature type="binding site" evidence="3">
    <location>
        <position position="97"/>
    </location>
    <ligand>
        <name>Zn(2+)</name>
        <dbReference type="ChEBI" id="CHEBI:29105"/>
        <label>2</label>
    </ligand>
</feature>
<dbReference type="Proteomes" id="UP000233491">
    <property type="component" value="Unassembled WGS sequence"/>
</dbReference>
<dbReference type="InterPro" id="IPR036264">
    <property type="entry name" value="Bact_exopeptidase_dim_dom"/>
</dbReference>
<comment type="cofactor">
    <cofactor evidence="3">
        <name>Zn(2+)</name>
        <dbReference type="ChEBI" id="CHEBI:29105"/>
    </cofactor>
    <text evidence="3">Binds 2 Zn(2+) ions per subunit.</text>
</comment>
<dbReference type="GO" id="GO:0046872">
    <property type="term" value="F:metal ion binding"/>
    <property type="evidence" value="ECO:0007669"/>
    <property type="project" value="UniProtKB-KW"/>
</dbReference>
<proteinExistence type="inferred from homology"/>
<dbReference type="OrthoDB" id="9808195at2"/>
<feature type="binding site" evidence="3">
    <location>
        <position position="385"/>
    </location>
    <ligand>
        <name>Zn(2+)</name>
        <dbReference type="ChEBI" id="CHEBI:29105"/>
        <label>2</label>
    </ligand>
</feature>
<keyword evidence="2 4" id="KW-0378">Hydrolase</keyword>
<dbReference type="GO" id="GO:0016813">
    <property type="term" value="F:hydrolase activity, acting on carbon-nitrogen (but not peptide) bonds, in linear amidines"/>
    <property type="evidence" value="ECO:0007669"/>
    <property type="project" value="InterPro"/>
</dbReference>
<reference evidence="4 5" key="1">
    <citation type="submission" date="2017-12" db="EMBL/GenBank/DDBJ databases">
        <title>Anaerobic carbon monoxide metabolism by Pleomorphomonas carboxyditropha sp. nov., a new mesophilic hydrogenogenic carboxidotroph.</title>
        <authorList>
            <person name="Esquivel-Elizondo S."/>
            <person name="Krajmalnik-Brown R."/>
        </authorList>
    </citation>
    <scope>NUCLEOTIDE SEQUENCE [LARGE SCALE GENOMIC DNA]</scope>
    <source>
        <strain evidence="4 5">R5-392</strain>
    </source>
</reference>
<feature type="binding site" evidence="3">
    <location>
        <position position="193"/>
    </location>
    <ligand>
        <name>Zn(2+)</name>
        <dbReference type="ChEBI" id="CHEBI:29105"/>
        <label>1</label>
    </ligand>
</feature>
<protein>
    <submittedName>
        <fullName evidence="4">Zn-dependent hydrolase</fullName>
    </submittedName>
</protein>
<comment type="similarity">
    <text evidence="1">Belongs to the peptidase M20 family.</text>
</comment>
<dbReference type="RefSeq" id="WP_101288751.1">
    <property type="nucleotide sequence ID" value="NZ_FOUQ01000005.1"/>
</dbReference>
<dbReference type="InterPro" id="IPR002933">
    <property type="entry name" value="Peptidase_M20"/>
</dbReference>
<feature type="binding site" evidence="3">
    <location>
        <position position="97"/>
    </location>
    <ligand>
        <name>Zn(2+)</name>
        <dbReference type="ChEBI" id="CHEBI:29105"/>
        <label>1</label>
    </ligand>
</feature>
<dbReference type="EMBL" id="PJNW01000005">
    <property type="protein sequence ID" value="PKR89441.1"/>
    <property type="molecule type" value="Genomic_DNA"/>
</dbReference>
<dbReference type="PANTHER" id="PTHR32494">
    <property type="entry name" value="ALLANTOATE DEIMINASE-RELATED"/>
    <property type="match status" value="1"/>
</dbReference>